<accession>A0A081AU35</accession>
<sequence length="229" mass="26967">MLELWLDKYSGKNWSSAHNWHITLFKYAEEGKLELSHKQTKRLVDSCYRVKSIPEKDEDGNLTDKTMKAWTDWDETSDPVETELRVWLEIVPWQWQIRANSAHFIRKLFDMLSYMEKFMNKHPNTNGARVYSLLPVATTFQAAYVKLNASTLYGLLARRIHDPKVKDFLESELNHLPFNARTFQKNKVEVLRKIFDVEQFETQNRKFVDEIKTNGYGASVTMIRPVTTT</sequence>
<gene>
    <name evidence="1" type="ORF">F444_03452</name>
</gene>
<organism evidence="1 2">
    <name type="scientific">Phytophthora nicotianae P1976</name>
    <dbReference type="NCBI Taxonomy" id="1317066"/>
    <lineage>
        <taxon>Eukaryota</taxon>
        <taxon>Sar</taxon>
        <taxon>Stramenopiles</taxon>
        <taxon>Oomycota</taxon>
        <taxon>Peronosporomycetes</taxon>
        <taxon>Peronosporales</taxon>
        <taxon>Peronosporaceae</taxon>
        <taxon>Phytophthora</taxon>
    </lineage>
</organism>
<dbReference type="OrthoDB" id="126305at2759"/>
<proteinExistence type="predicted"/>
<dbReference type="AlphaFoldDB" id="A0A081AU35"/>
<dbReference type="Proteomes" id="UP000028582">
    <property type="component" value="Unassembled WGS sequence"/>
</dbReference>
<evidence type="ECO:0000313" key="2">
    <source>
        <dbReference type="Proteomes" id="UP000028582"/>
    </source>
</evidence>
<protein>
    <submittedName>
        <fullName evidence="1">Uncharacterized protein</fullName>
    </submittedName>
</protein>
<dbReference type="EMBL" id="ANJA01000705">
    <property type="protein sequence ID" value="ETO82396.1"/>
    <property type="molecule type" value="Genomic_DNA"/>
</dbReference>
<comment type="caution">
    <text evidence="1">The sequence shown here is derived from an EMBL/GenBank/DDBJ whole genome shotgun (WGS) entry which is preliminary data.</text>
</comment>
<reference evidence="1 2" key="1">
    <citation type="submission" date="2013-11" db="EMBL/GenBank/DDBJ databases">
        <title>The Genome Sequence of Phytophthora parasitica P1976.</title>
        <authorList>
            <consortium name="The Broad Institute Genomics Platform"/>
            <person name="Russ C."/>
            <person name="Tyler B."/>
            <person name="Panabieres F."/>
            <person name="Shan W."/>
            <person name="Tripathy S."/>
            <person name="Grunwald N."/>
            <person name="Machado M."/>
            <person name="Johnson C.S."/>
            <person name="Walker B."/>
            <person name="Young S."/>
            <person name="Zeng Q."/>
            <person name="Gargeya S."/>
            <person name="Fitzgerald M."/>
            <person name="Haas B."/>
            <person name="Abouelleil A."/>
            <person name="Allen A.W."/>
            <person name="Alvarado L."/>
            <person name="Arachchi H.M."/>
            <person name="Berlin A.M."/>
            <person name="Chapman S.B."/>
            <person name="Gainer-Dewar J."/>
            <person name="Goldberg J."/>
            <person name="Griggs A."/>
            <person name="Gujja S."/>
            <person name="Hansen M."/>
            <person name="Howarth C."/>
            <person name="Imamovic A."/>
            <person name="Ireland A."/>
            <person name="Larimer J."/>
            <person name="McCowan C."/>
            <person name="Murphy C."/>
            <person name="Pearson M."/>
            <person name="Poon T.W."/>
            <person name="Priest M."/>
            <person name="Roberts A."/>
            <person name="Saif S."/>
            <person name="Shea T."/>
            <person name="Sisk P."/>
            <person name="Sykes S."/>
            <person name="Wortman J."/>
            <person name="Nusbaum C."/>
            <person name="Birren B."/>
        </authorList>
    </citation>
    <scope>NUCLEOTIDE SEQUENCE [LARGE SCALE GENOMIC DNA]</scope>
    <source>
        <strain evidence="1 2">P1976</strain>
    </source>
</reference>
<name>A0A081AU35_PHYNI</name>
<evidence type="ECO:0000313" key="1">
    <source>
        <dbReference type="EMBL" id="ETO82396.1"/>
    </source>
</evidence>